<accession>A0A067TAR6</accession>
<dbReference type="Gene3D" id="1.10.30.10">
    <property type="entry name" value="High mobility group box domain"/>
    <property type="match status" value="1"/>
</dbReference>
<dbReference type="STRING" id="685588.A0A067TAR6"/>
<feature type="compositionally biased region" description="Low complexity" evidence="4">
    <location>
        <begin position="221"/>
        <end position="233"/>
    </location>
</feature>
<dbReference type="OrthoDB" id="6247875at2759"/>
<dbReference type="InterPro" id="IPR009071">
    <property type="entry name" value="HMG_box_dom"/>
</dbReference>
<feature type="compositionally biased region" description="Basic residues" evidence="4">
    <location>
        <begin position="187"/>
        <end position="201"/>
    </location>
</feature>
<keyword evidence="7" id="KW-1185">Reference proteome</keyword>
<feature type="region of interest" description="Disordered" evidence="4">
    <location>
        <begin position="257"/>
        <end position="302"/>
    </location>
</feature>
<feature type="region of interest" description="Disordered" evidence="4">
    <location>
        <begin position="174"/>
        <end position="237"/>
    </location>
</feature>
<dbReference type="GO" id="GO:0001228">
    <property type="term" value="F:DNA-binding transcription activator activity, RNA polymerase II-specific"/>
    <property type="evidence" value="ECO:0007669"/>
    <property type="project" value="TreeGrafter"/>
</dbReference>
<dbReference type="HOGENOM" id="CLU_557821_0_0_1"/>
<dbReference type="CDD" id="cd01389">
    <property type="entry name" value="HMG-box_ROX1-like"/>
    <property type="match status" value="1"/>
</dbReference>
<dbReference type="PANTHER" id="PTHR10270">
    <property type="entry name" value="SOX TRANSCRIPTION FACTOR"/>
    <property type="match status" value="1"/>
</dbReference>
<feature type="DNA-binding region" description="HMG box" evidence="3">
    <location>
        <begin position="112"/>
        <end position="179"/>
    </location>
</feature>
<dbReference type="InterPro" id="IPR050140">
    <property type="entry name" value="SRY-related_HMG-box_TF-like"/>
</dbReference>
<dbReference type="InterPro" id="IPR036910">
    <property type="entry name" value="HMG_box_dom_sf"/>
</dbReference>
<dbReference type="PROSITE" id="PS50118">
    <property type="entry name" value="HMG_BOX_2"/>
    <property type="match status" value="1"/>
</dbReference>
<evidence type="ECO:0000259" key="5">
    <source>
        <dbReference type="PROSITE" id="PS50118"/>
    </source>
</evidence>
<dbReference type="AlphaFoldDB" id="A0A067TAR6"/>
<feature type="compositionally biased region" description="Polar residues" evidence="4">
    <location>
        <begin position="131"/>
        <end position="140"/>
    </location>
</feature>
<evidence type="ECO:0000313" key="6">
    <source>
        <dbReference type="EMBL" id="KDR80256.1"/>
    </source>
</evidence>
<dbReference type="PANTHER" id="PTHR10270:SF161">
    <property type="entry name" value="SEX-DETERMINING REGION Y PROTEIN"/>
    <property type="match status" value="1"/>
</dbReference>
<feature type="compositionally biased region" description="Low complexity" evidence="4">
    <location>
        <begin position="50"/>
        <end position="62"/>
    </location>
</feature>
<evidence type="ECO:0000256" key="3">
    <source>
        <dbReference type="PROSITE-ProRule" id="PRU00267"/>
    </source>
</evidence>
<feature type="region of interest" description="Disordered" evidence="4">
    <location>
        <begin position="41"/>
        <end position="111"/>
    </location>
</feature>
<keyword evidence="1 3" id="KW-0238">DNA-binding</keyword>
<dbReference type="GO" id="GO:0030154">
    <property type="term" value="P:cell differentiation"/>
    <property type="evidence" value="ECO:0007669"/>
    <property type="project" value="TreeGrafter"/>
</dbReference>
<protein>
    <recommendedName>
        <fullName evidence="5">HMG box domain-containing protein</fullName>
    </recommendedName>
</protein>
<keyword evidence="2" id="KW-0804">Transcription</keyword>
<feature type="compositionally biased region" description="Polar residues" evidence="4">
    <location>
        <begin position="81"/>
        <end position="104"/>
    </location>
</feature>
<organism evidence="6 7">
    <name type="scientific">Galerina marginata (strain CBS 339.88)</name>
    <dbReference type="NCBI Taxonomy" id="685588"/>
    <lineage>
        <taxon>Eukaryota</taxon>
        <taxon>Fungi</taxon>
        <taxon>Dikarya</taxon>
        <taxon>Basidiomycota</taxon>
        <taxon>Agaricomycotina</taxon>
        <taxon>Agaricomycetes</taxon>
        <taxon>Agaricomycetidae</taxon>
        <taxon>Agaricales</taxon>
        <taxon>Agaricineae</taxon>
        <taxon>Strophariaceae</taxon>
        <taxon>Galerina</taxon>
    </lineage>
</organism>
<evidence type="ECO:0000256" key="1">
    <source>
        <dbReference type="ARBA" id="ARBA00023125"/>
    </source>
</evidence>
<evidence type="ECO:0000256" key="2">
    <source>
        <dbReference type="ARBA" id="ARBA00023163"/>
    </source>
</evidence>
<feature type="domain" description="HMG box" evidence="5">
    <location>
        <begin position="112"/>
        <end position="179"/>
    </location>
</feature>
<dbReference type="Proteomes" id="UP000027222">
    <property type="component" value="Unassembled WGS sequence"/>
</dbReference>
<dbReference type="SMART" id="SM00398">
    <property type="entry name" value="HMG"/>
    <property type="match status" value="1"/>
</dbReference>
<keyword evidence="3" id="KW-0539">Nucleus</keyword>
<sequence length="489" mass="53756">MPLVRNRRHSGRLGNEIPVIYGEDGWPVPQSITHLAHHNINVDPSDGQISSVTSPVASPSPTHQEEPLAEEPLAPCPPPNLTSLPSAHSSPYISSLPSRRNSYVSRRDPSHVPRPRNAFIFFRSAYISSASAAGEGQQNELSKHAGKAWSKMSPDEKKQYHELADREKADHRIKYPNYVYAPGGTKGKGKPKAAASGRRRSGMSVQNRNQHRQRKIVEQWSRSSSSEPGSPESVYAPPLPRAARIIRTAAQRAAVRLIVRSPSPSPSPRLTPAADERPASAGSAFAPTHSPSPSPSVDDDFVPTSEIPVLELTPSKIKQEKQEELEKVEMKKAPETELVPVFDPAPFHPHLDREPEQFGFKRYITPAAMYASLPTLPRASTDTFSFYPPMGIPSIPIPLLNLAPLTTAPFSVSSLALDAHYMFPSAPGKEGDGDMLVDYYTDQLVKLSTEPVSHEEWCRYQMQHSGGVPQDDVVSMEQYFDFGNFTASA</sequence>
<proteinExistence type="predicted"/>
<feature type="region of interest" description="Disordered" evidence="4">
    <location>
        <begin position="131"/>
        <end position="158"/>
    </location>
</feature>
<dbReference type="EMBL" id="KL142372">
    <property type="protein sequence ID" value="KDR80256.1"/>
    <property type="molecule type" value="Genomic_DNA"/>
</dbReference>
<name>A0A067TAR6_GALM3</name>
<reference evidence="7" key="1">
    <citation type="journal article" date="2014" name="Proc. Natl. Acad. Sci. U.S.A.">
        <title>Extensive sampling of basidiomycete genomes demonstrates inadequacy of the white-rot/brown-rot paradigm for wood decay fungi.</title>
        <authorList>
            <person name="Riley R."/>
            <person name="Salamov A.A."/>
            <person name="Brown D.W."/>
            <person name="Nagy L.G."/>
            <person name="Floudas D."/>
            <person name="Held B.W."/>
            <person name="Levasseur A."/>
            <person name="Lombard V."/>
            <person name="Morin E."/>
            <person name="Otillar R."/>
            <person name="Lindquist E.A."/>
            <person name="Sun H."/>
            <person name="LaButti K.M."/>
            <person name="Schmutz J."/>
            <person name="Jabbour D."/>
            <person name="Luo H."/>
            <person name="Baker S.E."/>
            <person name="Pisabarro A.G."/>
            <person name="Walton J.D."/>
            <person name="Blanchette R.A."/>
            <person name="Henrissat B."/>
            <person name="Martin F."/>
            <person name="Cullen D."/>
            <person name="Hibbett D.S."/>
            <person name="Grigoriev I.V."/>
        </authorList>
    </citation>
    <scope>NUCLEOTIDE SEQUENCE [LARGE SCALE GENOMIC DNA]</scope>
    <source>
        <strain evidence="7">CBS 339.88</strain>
    </source>
</reference>
<dbReference type="GO" id="GO:0005634">
    <property type="term" value="C:nucleus"/>
    <property type="evidence" value="ECO:0007669"/>
    <property type="project" value="UniProtKB-UniRule"/>
</dbReference>
<dbReference type="Pfam" id="PF00505">
    <property type="entry name" value="HMG_box"/>
    <property type="match status" value="1"/>
</dbReference>
<dbReference type="GO" id="GO:0000978">
    <property type="term" value="F:RNA polymerase II cis-regulatory region sequence-specific DNA binding"/>
    <property type="evidence" value="ECO:0007669"/>
    <property type="project" value="TreeGrafter"/>
</dbReference>
<evidence type="ECO:0000256" key="4">
    <source>
        <dbReference type="SAM" id="MobiDB-lite"/>
    </source>
</evidence>
<gene>
    <name evidence="6" type="ORF">GALMADRAFT_1187634</name>
</gene>
<evidence type="ECO:0000313" key="7">
    <source>
        <dbReference type="Proteomes" id="UP000027222"/>
    </source>
</evidence>
<dbReference type="SUPFAM" id="SSF47095">
    <property type="entry name" value="HMG-box"/>
    <property type="match status" value="1"/>
</dbReference>